<reference evidence="9" key="1">
    <citation type="submission" date="2014-11" db="EMBL/GenBank/DDBJ databases">
        <authorList>
            <person name="Wibberg D."/>
        </authorList>
    </citation>
    <scope>NUCLEOTIDE SEQUENCE [LARGE SCALE GENOMIC DNA]</scope>
    <source>
        <strain evidence="9">L3</strain>
    </source>
</reference>
<evidence type="ECO:0000313" key="9">
    <source>
        <dbReference type="Proteomes" id="UP000032809"/>
    </source>
</evidence>
<dbReference type="PROSITE" id="PS00444">
    <property type="entry name" value="POLYPRENYL_SYNTHASE_2"/>
    <property type="match status" value="1"/>
</dbReference>
<dbReference type="SFLD" id="SFLDG01017">
    <property type="entry name" value="Polyprenyl_Transferase_Like"/>
    <property type="match status" value="1"/>
</dbReference>
<dbReference type="HOGENOM" id="CLU_014015_0_1_0"/>
<name>A0A0C7P0K4_DEFTU</name>
<dbReference type="PROSITE" id="PS00723">
    <property type="entry name" value="POLYPRENYL_SYNTHASE_1"/>
    <property type="match status" value="1"/>
</dbReference>
<sequence>MNSISLDDFKNEFDKHIICFFEEIQIEENIKEALSYSVKNGGKRLRPWFIYNFGKSEDISSENLINAGIAVEILHSSSLIHDDLPALDDANFRRGVLTNHLRFGEYKAILAGDYGFTLPLKIIMDLKDIELENKLVALRYFIEDTLKMFEGEMRDLIYEKDNLEVETSEIINMYANKTGAIFGLSFSLPFFLAGEYKLGEKMHEIGIDFGISFQIFDDLKDLLKSEKELGKDTHKDVNKKTLLNKMSSKEVKIVADNYYSRVIENLLTLNYSDMVRNLIEIRNIVESR</sequence>
<evidence type="ECO:0000313" key="8">
    <source>
        <dbReference type="EMBL" id="CEP79083.1"/>
    </source>
</evidence>
<keyword evidence="6" id="KW-0414">Isoprene biosynthesis</keyword>
<dbReference type="OrthoDB" id="9805316at2"/>
<comment type="similarity">
    <text evidence="2 7">Belongs to the FPP/GGPP synthase family.</text>
</comment>
<dbReference type="KEGG" id="dtn:DTL3_1801"/>
<dbReference type="Proteomes" id="UP000032809">
    <property type="component" value="Chromosome I"/>
</dbReference>
<dbReference type="SFLD" id="SFLDS00005">
    <property type="entry name" value="Isoprenoid_Synthase_Type_I"/>
    <property type="match status" value="1"/>
</dbReference>
<keyword evidence="5" id="KW-0460">Magnesium</keyword>
<dbReference type="InterPro" id="IPR033749">
    <property type="entry name" value="Polyprenyl_synt_CS"/>
</dbReference>
<dbReference type="PATRIC" id="fig|1006576.9.peg.1793"/>
<keyword evidence="9" id="KW-1185">Reference proteome</keyword>
<evidence type="ECO:0000256" key="6">
    <source>
        <dbReference type="ARBA" id="ARBA00023229"/>
    </source>
</evidence>
<evidence type="ECO:0000256" key="3">
    <source>
        <dbReference type="ARBA" id="ARBA00022679"/>
    </source>
</evidence>
<evidence type="ECO:0000256" key="2">
    <source>
        <dbReference type="ARBA" id="ARBA00006706"/>
    </source>
</evidence>
<dbReference type="STRING" id="1006576.DTL3_1801"/>
<dbReference type="SUPFAM" id="SSF48576">
    <property type="entry name" value="Terpenoid synthases"/>
    <property type="match status" value="1"/>
</dbReference>
<dbReference type="AlphaFoldDB" id="A0A0C7P0K4"/>
<dbReference type="EC" id="2.5.1.81" evidence="8"/>
<dbReference type="EMBL" id="LN824141">
    <property type="protein sequence ID" value="CEP79083.1"/>
    <property type="molecule type" value="Genomic_DNA"/>
</dbReference>
<evidence type="ECO:0000256" key="7">
    <source>
        <dbReference type="RuleBase" id="RU004466"/>
    </source>
</evidence>
<dbReference type="GO" id="GO:0044687">
    <property type="term" value="F:geranylfarnesyl diphosphate synthase activity"/>
    <property type="evidence" value="ECO:0007669"/>
    <property type="project" value="UniProtKB-EC"/>
</dbReference>
<dbReference type="PANTHER" id="PTHR43281">
    <property type="entry name" value="FARNESYL DIPHOSPHATE SYNTHASE"/>
    <property type="match status" value="1"/>
</dbReference>
<protein>
    <submittedName>
        <fullName evidence="8">Farnesyl diphosphate synthase</fullName>
        <ecNumber evidence="8">2.5.1.81</ecNumber>
    </submittedName>
</protein>
<gene>
    <name evidence="8" type="primary">ispA</name>
    <name evidence="8" type="ORF">DTL3_1801</name>
</gene>
<organism evidence="8 9">
    <name type="scientific">Defluviitoga tunisiensis</name>
    <dbReference type="NCBI Taxonomy" id="1006576"/>
    <lineage>
        <taxon>Bacteria</taxon>
        <taxon>Thermotogati</taxon>
        <taxon>Thermotogota</taxon>
        <taxon>Thermotogae</taxon>
        <taxon>Petrotogales</taxon>
        <taxon>Petrotogaceae</taxon>
        <taxon>Defluviitoga</taxon>
    </lineage>
</organism>
<evidence type="ECO:0000256" key="5">
    <source>
        <dbReference type="ARBA" id="ARBA00022842"/>
    </source>
</evidence>
<comment type="cofactor">
    <cofactor evidence="1">
        <name>Mg(2+)</name>
        <dbReference type="ChEBI" id="CHEBI:18420"/>
    </cofactor>
</comment>
<keyword evidence="4" id="KW-0479">Metal-binding</keyword>
<dbReference type="RefSeq" id="WP_052670473.1">
    <property type="nucleotide sequence ID" value="NZ_LN824141.1"/>
</dbReference>
<dbReference type="PANTHER" id="PTHR43281:SF1">
    <property type="entry name" value="FARNESYL DIPHOSPHATE SYNTHASE"/>
    <property type="match status" value="1"/>
</dbReference>
<proteinExistence type="inferred from homology"/>
<dbReference type="Pfam" id="PF00348">
    <property type="entry name" value="polyprenyl_synt"/>
    <property type="match status" value="1"/>
</dbReference>
<dbReference type="Gene3D" id="1.10.600.10">
    <property type="entry name" value="Farnesyl Diphosphate Synthase"/>
    <property type="match status" value="1"/>
</dbReference>
<dbReference type="InterPro" id="IPR000092">
    <property type="entry name" value="Polyprenyl_synt"/>
</dbReference>
<evidence type="ECO:0000256" key="4">
    <source>
        <dbReference type="ARBA" id="ARBA00022723"/>
    </source>
</evidence>
<dbReference type="GO" id="GO:0046872">
    <property type="term" value="F:metal ion binding"/>
    <property type="evidence" value="ECO:0007669"/>
    <property type="project" value="UniProtKB-KW"/>
</dbReference>
<accession>A0A0C7P0K4</accession>
<evidence type="ECO:0000256" key="1">
    <source>
        <dbReference type="ARBA" id="ARBA00001946"/>
    </source>
</evidence>
<keyword evidence="3 7" id="KW-0808">Transferase</keyword>
<dbReference type="GO" id="GO:0008299">
    <property type="term" value="P:isoprenoid biosynthetic process"/>
    <property type="evidence" value="ECO:0007669"/>
    <property type="project" value="UniProtKB-KW"/>
</dbReference>
<dbReference type="InterPro" id="IPR008949">
    <property type="entry name" value="Isoprenoid_synthase_dom_sf"/>
</dbReference>